<evidence type="ECO:0000256" key="16">
    <source>
        <dbReference type="SAM" id="MobiDB-lite"/>
    </source>
</evidence>
<evidence type="ECO:0000256" key="11">
    <source>
        <dbReference type="ARBA" id="ARBA00022884"/>
    </source>
</evidence>
<evidence type="ECO:0000256" key="1">
    <source>
        <dbReference type="ARBA" id="ARBA00000610"/>
    </source>
</evidence>
<accession>A0A8C7NI00</accession>
<feature type="region of interest" description="Disordered" evidence="16">
    <location>
        <begin position="1"/>
        <end position="147"/>
    </location>
</feature>
<comment type="similarity">
    <text evidence="4">Belongs to the 2H phosphoesterase superfamily. CNPase family.</text>
</comment>
<comment type="function">
    <text evidence="15">Catalyzes the formation of 2'-nucleotide products from 2',3'-cyclic substrates. May participate in RNA metabolism in the myelinating cell, CNP is the third most abundant protein in central nervous system myelin.</text>
</comment>
<evidence type="ECO:0000256" key="10">
    <source>
        <dbReference type="ARBA" id="ARBA00022801"/>
    </source>
</evidence>
<dbReference type="EC" id="3.1.4.37" evidence="6"/>
<dbReference type="Proteomes" id="UP000694395">
    <property type="component" value="Chromosome 13"/>
</dbReference>
<dbReference type="GO" id="GO:0009214">
    <property type="term" value="P:cyclic nucleotide catabolic process"/>
    <property type="evidence" value="ECO:0007669"/>
    <property type="project" value="InterPro"/>
</dbReference>
<dbReference type="SUPFAM" id="SSF55144">
    <property type="entry name" value="LigT-like"/>
    <property type="match status" value="1"/>
</dbReference>
<dbReference type="PANTHER" id="PTHR10156:SF0">
    <property type="entry name" value="2',3'-CYCLIC-NUCLEOTIDE 3'-PHOSPHODIESTERASE"/>
    <property type="match status" value="1"/>
</dbReference>
<keyword evidence="10" id="KW-0378">Hydrolase</keyword>
<dbReference type="InterPro" id="IPR027417">
    <property type="entry name" value="P-loop_NTPase"/>
</dbReference>
<keyword evidence="19" id="KW-1185">Reference proteome</keyword>
<comment type="subunit">
    <text evidence="5">Exists as monomers and homodimers.</text>
</comment>
<dbReference type="GO" id="GO:0016020">
    <property type="term" value="C:membrane"/>
    <property type="evidence" value="ECO:0007669"/>
    <property type="project" value="UniProtKB-SubCell"/>
</dbReference>
<evidence type="ECO:0000256" key="3">
    <source>
        <dbReference type="ARBA" id="ARBA00004635"/>
    </source>
</evidence>
<feature type="compositionally biased region" description="Basic and acidic residues" evidence="16">
    <location>
        <begin position="93"/>
        <end position="104"/>
    </location>
</feature>
<evidence type="ECO:0000256" key="14">
    <source>
        <dbReference type="ARBA" id="ARBA00023289"/>
    </source>
</evidence>
<feature type="compositionally biased region" description="Polar residues" evidence="16">
    <location>
        <begin position="80"/>
        <end position="90"/>
    </location>
</feature>
<dbReference type="GO" id="GO:0004113">
    <property type="term" value="F:2',3'-cyclic-nucleotide 3'-phosphodiesterase activity"/>
    <property type="evidence" value="ECO:0007669"/>
    <property type="project" value="UniProtKB-EC"/>
</dbReference>
<feature type="compositionally biased region" description="Low complexity" evidence="16">
    <location>
        <begin position="108"/>
        <end position="117"/>
    </location>
</feature>
<feature type="domain" description="Cyclic nucleotide phosphodiesterase catalytic" evidence="17">
    <location>
        <begin position="446"/>
        <end position="680"/>
    </location>
</feature>
<keyword evidence="12" id="KW-0472">Membrane</keyword>
<reference evidence="18" key="1">
    <citation type="submission" date="2020-07" db="EMBL/GenBank/DDBJ databases">
        <title>A long reads based de novo assembly of the rainbow trout Arlee double haploid line genome.</title>
        <authorList>
            <person name="Gao G."/>
            <person name="Palti Y."/>
        </authorList>
    </citation>
    <scope>NUCLEOTIDE SEQUENCE [LARGE SCALE GENOMIC DNA]</scope>
</reference>
<evidence type="ECO:0000256" key="8">
    <source>
        <dbReference type="ARBA" id="ARBA00022481"/>
    </source>
</evidence>
<evidence type="ECO:0000256" key="2">
    <source>
        <dbReference type="ARBA" id="ARBA00004223"/>
    </source>
</evidence>
<organism evidence="18 19">
    <name type="scientific">Oncorhynchus mykiss</name>
    <name type="common">Rainbow trout</name>
    <name type="synonym">Salmo gairdneri</name>
    <dbReference type="NCBI Taxonomy" id="8022"/>
    <lineage>
        <taxon>Eukaryota</taxon>
        <taxon>Metazoa</taxon>
        <taxon>Chordata</taxon>
        <taxon>Craniata</taxon>
        <taxon>Vertebrata</taxon>
        <taxon>Euteleostomi</taxon>
        <taxon>Actinopterygii</taxon>
        <taxon>Neopterygii</taxon>
        <taxon>Teleostei</taxon>
        <taxon>Protacanthopterygii</taxon>
        <taxon>Salmoniformes</taxon>
        <taxon>Salmonidae</taxon>
        <taxon>Salmoninae</taxon>
        <taxon>Oncorhynchus</taxon>
    </lineage>
</organism>
<evidence type="ECO:0000256" key="13">
    <source>
        <dbReference type="ARBA" id="ARBA00023288"/>
    </source>
</evidence>
<comment type="catalytic activity">
    <reaction evidence="1">
        <text>a nucleoside 2',3'-cyclic phosphate + H2O = a nucleoside 2'-phosphate + H(+)</text>
        <dbReference type="Rhea" id="RHEA:14489"/>
        <dbReference type="ChEBI" id="CHEBI:15377"/>
        <dbReference type="ChEBI" id="CHEBI:15378"/>
        <dbReference type="ChEBI" id="CHEBI:66954"/>
        <dbReference type="ChEBI" id="CHEBI:78552"/>
        <dbReference type="EC" id="3.1.4.37"/>
    </reaction>
</comment>
<evidence type="ECO:0000256" key="6">
    <source>
        <dbReference type="ARBA" id="ARBA00012317"/>
    </source>
</evidence>
<feature type="compositionally biased region" description="Polar residues" evidence="16">
    <location>
        <begin position="1"/>
        <end position="12"/>
    </location>
</feature>
<dbReference type="SUPFAM" id="SSF52540">
    <property type="entry name" value="P-loop containing nucleoside triphosphate hydrolases"/>
    <property type="match status" value="1"/>
</dbReference>
<evidence type="ECO:0000256" key="15">
    <source>
        <dbReference type="ARBA" id="ARBA00045937"/>
    </source>
</evidence>
<keyword evidence="13" id="KW-0449">Lipoprotein</keyword>
<feature type="compositionally biased region" description="Basic and acidic residues" evidence="16">
    <location>
        <begin position="661"/>
        <end position="672"/>
    </location>
</feature>
<sequence length="681" mass="74441">MDAEQNQVLDTASETREQQETGAGDCPQSQLNSPIDPAESPVNGQEMERLPDMLTESGMSEEMQETAPKAEKSPKKMSLEPSQEIQTSPEVVTKAEKYLEKQPELESSEVSESASALYFEPDKKQTTVPEKQPMPEKTPEPLPLDEPLAENNIETAPEKMAELVPQAVKLSVQAAPEPVTQPESEDVKLLDEKEPGESEKQAESGVVLAVVPEMPAEPKTVQEVEADKQTDAEIVPEPKKPVEAGAVMEEKLVEAEIVKEVESEKRAAGEADAVEQQKAEVVEQIPAPGTLSFAFLEHEQTKATLRTSRTLIILRGLPGSGKSLLARAIADSYQGLCTVCCADDHGVKPESPETSADGYKAFDDAVVACCSVGTSSQVIVVDDTNHTHDRLARLGEVAEQHRLVAMFLEPRTEWSRDLPQLAKRTQRGLEEAQIQAMKVPLEETSLPLFFGWFLLPGIQDKVRCTSMDFLKTLDTLEAFKKHLPDFTVEAEKEVDLEQYFQANGVLHCTTKFCDYGKAEGAKEYADKPAVKELYGSAFELSLSALFVTPRTVGARVSLSGDQLTLWPADAEEVVSVVPAAATLPAGSRAHITLGCAEGVEPQQTGFDLLEILALQQEGQEGELVEEMELGSLAYYGKGRWLLSLREPISTQACFSSLYGPKKADSTKKDGDKKKKQKCTIL</sequence>
<keyword evidence="14" id="KW-0636">Prenylation</keyword>
<evidence type="ECO:0000256" key="4">
    <source>
        <dbReference type="ARBA" id="ARBA00008662"/>
    </source>
</evidence>
<name>A0A8C7NI00_ONCMY</name>
<dbReference type="Ensembl" id="ENSOMYT00000008799.2">
    <property type="protein sequence ID" value="ENSOMYP00000007908.2"/>
    <property type="gene ID" value="ENSOMYG00000004059.2"/>
</dbReference>
<feature type="region of interest" description="Disordered" evidence="16">
    <location>
        <begin position="660"/>
        <end position="681"/>
    </location>
</feature>
<keyword evidence="8" id="KW-0488">Methylation</keyword>
<keyword evidence="11" id="KW-0694">RNA-binding</keyword>
<dbReference type="InterPro" id="IPR047325">
    <property type="entry name" value="CNPase_cat"/>
</dbReference>
<dbReference type="Pfam" id="PF05881">
    <property type="entry name" value="CNPase"/>
    <property type="match status" value="1"/>
</dbReference>
<dbReference type="PANTHER" id="PTHR10156">
    <property type="entry name" value="2',3'-CYCLIC-NUCLEOTIDE 3'-PHOSPHODIESTERASE"/>
    <property type="match status" value="1"/>
</dbReference>
<evidence type="ECO:0000259" key="17">
    <source>
        <dbReference type="Pfam" id="PF05881"/>
    </source>
</evidence>
<evidence type="ECO:0000256" key="9">
    <source>
        <dbReference type="ARBA" id="ARBA00022553"/>
    </source>
</evidence>
<dbReference type="AlphaFoldDB" id="A0A8C7NI00"/>
<keyword evidence="9" id="KW-0597">Phosphoprotein</keyword>
<comment type="subcellular location">
    <subcellularLocation>
        <location evidence="2">Melanosome</location>
    </subcellularLocation>
    <subcellularLocation>
        <location evidence="3">Membrane</location>
        <topology evidence="3">Lipid-anchor</topology>
    </subcellularLocation>
</comment>
<gene>
    <name evidence="18" type="primary">LOC110486251</name>
</gene>
<dbReference type="Gene3D" id="3.40.50.300">
    <property type="entry name" value="P-loop containing nucleotide triphosphate hydrolases"/>
    <property type="match status" value="1"/>
</dbReference>
<dbReference type="InterPro" id="IPR008431">
    <property type="entry name" value="CNPase"/>
</dbReference>
<dbReference type="GeneTree" id="ENSGT00510000048410"/>
<evidence type="ECO:0000256" key="5">
    <source>
        <dbReference type="ARBA" id="ARBA00011781"/>
    </source>
</evidence>
<protein>
    <recommendedName>
        <fullName evidence="7">2',3'-cyclic-nucleotide 3'-phosphodiesterase</fullName>
        <ecNumber evidence="6">3.1.4.37</ecNumber>
    </recommendedName>
</protein>
<reference evidence="18" key="2">
    <citation type="submission" date="2025-08" db="UniProtKB">
        <authorList>
            <consortium name="Ensembl"/>
        </authorList>
    </citation>
    <scope>IDENTIFICATION</scope>
</reference>
<evidence type="ECO:0000256" key="12">
    <source>
        <dbReference type="ARBA" id="ARBA00023136"/>
    </source>
</evidence>
<feature type="compositionally biased region" description="Basic and acidic residues" evidence="16">
    <location>
        <begin position="68"/>
        <end position="78"/>
    </location>
</feature>
<evidence type="ECO:0000313" key="19">
    <source>
        <dbReference type="Proteomes" id="UP000694395"/>
    </source>
</evidence>
<reference evidence="18" key="3">
    <citation type="submission" date="2025-09" db="UniProtKB">
        <authorList>
            <consortium name="Ensembl"/>
        </authorList>
    </citation>
    <scope>IDENTIFICATION</scope>
</reference>
<proteinExistence type="inferred from homology"/>
<dbReference type="Gene3D" id="3.90.1740.10">
    <property type="entry name" value="2',3'-cyclic nucleotide 3'-phosphodiesterase superfamily"/>
    <property type="match status" value="1"/>
</dbReference>
<evidence type="ECO:0000313" key="18">
    <source>
        <dbReference type="Ensembl" id="ENSOMYP00000007908.2"/>
    </source>
</evidence>
<dbReference type="InterPro" id="IPR009097">
    <property type="entry name" value="Cyclic_Pdiesterase"/>
</dbReference>
<dbReference type="GO" id="GO:0042470">
    <property type="term" value="C:melanosome"/>
    <property type="evidence" value="ECO:0007669"/>
    <property type="project" value="UniProtKB-SubCell"/>
</dbReference>
<dbReference type="GO" id="GO:0003723">
    <property type="term" value="F:RNA binding"/>
    <property type="evidence" value="ECO:0007669"/>
    <property type="project" value="UniProtKB-KW"/>
</dbReference>
<evidence type="ECO:0000256" key="7">
    <source>
        <dbReference type="ARBA" id="ARBA00014478"/>
    </source>
</evidence>